<dbReference type="EMBL" id="HACG01045861">
    <property type="protein sequence ID" value="CEK92726.1"/>
    <property type="molecule type" value="Transcribed_RNA"/>
</dbReference>
<dbReference type="EMBL" id="HACG01045877">
    <property type="protein sequence ID" value="CEK92742.1"/>
    <property type="molecule type" value="Transcribed_RNA"/>
</dbReference>
<evidence type="ECO:0000313" key="3">
    <source>
        <dbReference type="EMBL" id="CEK92730.1"/>
    </source>
</evidence>
<evidence type="ECO:0000313" key="7">
    <source>
        <dbReference type="EMBL" id="CEK92741.1"/>
    </source>
</evidence>
<evidence type="ECO:0000313" key="5">
    <source>
        <dbReference type="EMBL" id="CEK92734.1"/>
    </source>
</evidence>
<name>A0A0B7BK79_9EUPU</name>
<dbReference type="EMBL" id="HACG01045874">
    <property type="protein sequence ID" value="CEK92739.1"/>
    <property type="molecule type" value="Transcribed_RNA"/>
</dbReference>
<gene>
    <name evidence="7" type="primary">ORF189880</name>
    <name evidence="1" type="synonym">ORF189840</name>
    <name evidence="2" type="synonym">ORF189841</name>
    <name evidence="3" type="synonym">ORF189851</name>
    <name evidence="4" type="synonym">ORF189853</name>
    <name evidence="5" type="synonym">ORF189861</name>
    <name evidence="6" type="synonym">ORF189873</name>
    <name evidence="8" type="synonym">ORF189881</name>
    <name evidence="9" type="synonym">ORF189882</name>
    <name evidence="10" type="synonym">ORF189883</name>
</gene>
<dbReference type="EMBL" id="HACG01045860">
    <property type="protein sequence ID" value="CEK92725.1"/>
    <property type="molecule type" value="Transcribed_RNA"/>
</dbReference>
<evidence type="ECO:0000313" key="9">
    <source>
        <dbReference type="EMBL" id="CEK92743.1"/>
    </source>
</evidence>
<dbReference type="AlphaFoldDB" id="A0A0B7BK79"/>
<sequence>MGPRIITATFRTNKKKTNLKNIQCFTPTNDRKQAGKERFYTKVQCIMERKKKKEITI</sequence>
<evidence type="ECO:0000313" key="8">
    <source>
        <dbReference type="EMBL" id="CEK92742.1"/>
    </source>
</evidence>
<dbReference type="EMBL" id="HACG01045865">
    <property type="protein sequence ID" value="CEK92730.1"/>
    <property type="molecule type" value="Transcribed_RNA"/>
</dbReference>
<evidence type="ECO:0000313" key="2">
    <source>
        <dbReference type="EMBL" id="CEK92726.1"/>
    </source>
</evidence>
<proteinExistence type="predicted"/>
<dbReference type="EMBL" id="HACG01045876">
    <property type="protein sequence ID" value="CEK92741.1"/>
    <property type="molecule type" value="Transcribed_RNA"/>
</dbReference>
<accession>A0A0B7BK79</accession>
<reference evidence="7" key="1">
    <citation type="submission" date="2014-12" db="EMBL/GenBank/DDBJ databases">
        <title>Insight into the proteome of Arion vulgaris.</title>
        <authorList>
            <person name="Aradska J."/>
            <person name="Bulat T."/>
            <person name="Smidak R."/>
            <person name="Sarate P."/>
            <person name="Gangsoo J."/>
            <person name="Sialana F."/>
            <person name="Bilban M."/>
            <person name="Lubec G."/>
        </authorList>
    </citation>
    <scope>NUCLEOTIDE SEQUENCE</scope>
    <source>
        <tissue evidence="7">Skin</tissue>
    </source>
</reference>
<dbReference type="EMBL" id="HACG01045879">
    <property type="protein sequence ID" value="CEK92744.1"/>
    <property type="molecule type" value="Transcribed_RNA"/>
</dbReference>
<evidence type="ECO:0000313" key="10">
    <source>
        <dbReference type="EMBL" id="CEK92744.1"/>
    </source>
</evidence>
<evidence type="ECO:0000313" key="6">
    <source>
        <dbReference type="EMBL" id="CEK92739.1"/>
    </source>
</evidence>
<organism evidence="7">
    <name type="scientific">Arion vulgaris</name>
    <dbReference type="NCBI Taxonomy" id="1028688"/>
    <lineage>
        <taxon>Eukaryota</taxon>
        <taxon>Metazoa</taxon>
        <taxon>Spiralia</taxon>
        <taxon>Lophotrochozoa</taxon>
        <taxon>Mollusca</taxon>
        <taxon>Gastropoda</taxon>
        <taxon>Heterobranchia</taxon>
        <taxon>Euthyneura</taxon>
        <taxon>Panpulmonata</taxon>
        <taxon>Eupulmonata</taxon>
        <taxon>Stylommatophora</taxon>
        <taxon>Helicina</taxon>
        <taxon>Arionoidea</taxon>
        <taxon>Arionidae</taxon>
        <taxon>Arion</taxon>
    </lineage>
</organism>
<evidence type="ECO:0000313" key="4">
    <source>
        <dbReference type="EMBL" id="CEK92731.1"/>
    </source>
</evidence>
<protein>
    <submittedName>
        <fullName evidence="7">Uncharacterized protein</fullName>
    </submittedName>
</protein>
<dbReference type="EMBL" id="HACG01045869">
    <property type="protein sequence ID" value="CEK92734.1"/>
    <property type="molecule type" value="Transcribed_RNA"/>
</dbReference>
<dbReference type="EMBL" id="HACG01045866">
    <property type="protein sequence ID" value="CEK92731.1"/>
    <property type="molecule type" value="Transcribed_RNA"/>
</dbReference>
<dbReference type="EMBL" id="HACG01045878">
    <property type="protein sequence ID" value="CEK92743.1"/>
    <property type="molecule type" value="Transcribed_RNA"/>
</dbReference>
<evidence type="ECO:0000313" key="1">
    <source>
        <dbReference type="EMBL" id="CEK92725.1"/>
    </source>
</evidence>